<dbReference type="AlphaFoldDB" id="A0AAE3JCD6"/>
<evidence type="ECO:0000259" key="1">
    <source>
        <dbReference type="PROSITE" id="PS51186"/>
    </source>
</evidence>
<dbReference type="PROSITE" id="PS51186">
    <property type="entry name" value="GNAT"/>
    <property type="match status" value="1"/>
</dbReference>
<dbReference type="InterPro" id="IPR000182">
    <property type="entry name" value="GNAT_dom"/>
</dbReference>
<dbReference type="Pfam" id="PF00583">
    <property type="entry name" value="Acetyltransf_1"/>
    <property type="match status" value="1"/>
</dbReference>
<dbReference type="EMBL" id="JAJEQN010000034">
    <property type="protein sequence ID" value="MCC2222415.1"/>
    <property type="molecule type" value="Genomic_DNA"/>
</dbReference>
<proteinExistence type="predicted"/>
<dbReference type="Proteomes" id="UP001198200">
    <property type="component" value="Unassembled WGS sequence"/>
</dbReference>
<evidence type="ECO:0000313" key="2">
    <source>
        <dbReference type="EMBL" id="MCC2222415.1"/>
    </source>
</evidence>
<gene>
    <name evidence="2" type="ORF">LKD48_12370</name>
</gene>
<dbReference type="CDD" id="cd04301">
    <property type="entry name" value="NAT_SF"/>
    <property type="match status" value="1"/>
</dbReference>
<name>A0AAE3JCD6_9FIRM</name>
<dbReference type="InterPro" id="IPR016181">
    <property type="entry name" value="Acyl_CoA_acyltransferase"/>
</dbReference>
<accession>A0AAE3JCD6</accession>
<feature type="domain" description="N-acetyltransferase" evidence="1">
    <location>
        <begin position="1"/>
        <end position="98"/>
    </location>
</feature>
<dbReference type="SUPFAM" id="SSF55729">
    <property type="entry name" value="Acyl-CoA N-acyltransferases (Nat)"/>
    <property type="match status" value="1"/>
</dbReference>
<reference evidence="2 3" key="1">
    <citation type="submission" date="2021-10" db="EMBL/GenBank/DDBJ databases">
        <title>Anaerobic single-cell dispensing facilitates the cultivation of human gut bacteria.</title>
        <authorList>
            <person name="Afrizal A."/>
        </authorList>
    </citation>
    <scope>NUCLEOTIDE SEQUENCE [LARGE SCALE GENOMIC DNA]</scope>
    <source>
        <strain evidence="2 3">CLA-AA-H224</strain>
    </source>
</reference>
<dbReference type="Gene3D" id="3.40.630.30">
    <property type="match status" value="1"/>
</dbReference>
<keyword evidence="3" id="KW-1185">Reference proteome</keyword>
<evidence type="ECO:0000313" key="3">
    <source>
        <dbReference type="Proteomes" id="UP001198200"/>
    </source>
</evidence>
<comment type="caution">
    <text evidence="2">The sequence shown here is derived from an EMBL/GenBank/DDBJ whole genome shotgun (WGS) entry which is preliminary data.</text>
</comment>
<organism evidence="2 3">
    <name type="scientific">Anthropogastromicrobium aceti</name>
    <dbReference type="NCBI Taxonomy" id="2981768"/>
    <lineage>
        <taxon>Bacteria</taxon>
        <taxon>Bacillati</taxon>
        <taxon>Bacillota</taxon>
        <taxon>Clostridia</taxon>
        <taxon>Lachnospirales</taxon>
        <taxon>Lachnospiraceae</taxon>
        <taxon>Anthropogastromicrobium</taxon>
    </lineage>
</organism>
<protein>
    <submittedName>
        <fullName evidence="2">GNAT family N-acetyltransferase</fullName>
    </submittedName>
</protein>
<dbReference type="GO" id="GO:0016747">
    <property type="term" value="F:acyltransferase activity, transferring groups other than amino-acyl groups"/>
    <property type="evidence" value="ECO:0007669"/>
    <property type="project" value="InterPro"/>
</dbReference>
<sequence>MENIEFDIAHDSLFVMKNQKGEIISAISIDHDEEVDNLDCWSKDFQPSAEVARVCVRKDLQGQGIAKMMMEHVFAVLREQNKKSVHILVRDNHKVVNW</sequence>